<sequence>MEPSDPRIYLAEERTFLAWIRTGLALMGFGFIVARFGLFLREELAYGRLLPERAGVSLPLGICLILLGILVNSCAALRHHRHIRALDRGEFRSAFSSSFAFFIAGVLVIIGLGIAIYLSRF</sequence>
<keyword evidence="5 6" id="KW-0472">Membrane</keyword>
<evidence type="ECO:0000256" key="3">
    <source>
        <dbReference type="ARBA" id="ARBA00022692"/>
    </source>
</evidence>
<dbReference type="Pfam" id="PF02656">
    <property type="entry name" value="DUF202"/>
    <property type="match status" value="1"/>
</dbReference>
<keyword evidence="3 6" id="KW-0812">Transmembrane</keyword>
<feature type="transmembrane region" description="Helical" evidence="6">
    <location>
        <begin position="58"/>
        <end position="77"/>
    </location>
</feature>
<gene>
    <name evidence="8" type="ORF">KJB30_00980</name>
</gene>
<dbReference type="Proteomes" id="UP000784128">
    <property type="component" value="Unassembled WGS sequence"/>
</dbReference>
<evidence type="ECO:0000256" key="1">
    <source>
        <dbReference type="ARBA" id="ARBA00004651"/>
    </source>
</evidence>
<protein>
    <submittedName>
        <fullName evidence="8">DUF202 domain-containing protein</fullName>
    </submittedName>
</protein>
<evidence type="ECO:0000259" key="7">
    <source>
        <dbReference type="Pfam" id="PF02656"/>
    </source>
</evidence>
<name>A0ABS5U3V1_9BACT</name>
<keyword evidence="4 6" id="KW-1133">Transmembrane helix</keyword>
<evidence type="ECO:0000256" key="4">
    <source>
        <dbReference type="ARBA" id="ARBA00022989"/>
    </source>
</evidence>
<feature type="transmembrane region" description="Helical" evidence="6">
    <location>
        <begin position="16"/>
        <end position="38"/>
    </location>
</feature>
<reference evidence="8 9" key="1">
    <citation type="submission" date="2021-05" db="EMBL/GenBank/DDBJ databases">
        <title>The draft genome of Geobacter chapellei DSM 13688.</title>
        <authorList>
            <person name="Xu Z."/>
            <person name="Masuda Y."/>
            <person name="Itoh H."/>
            <person name="Senoo K."/>
        </authorList>
    </citation>
    <scope>NUCLEOTIDE SEQUENCE [LARGE SCALE GENOMIC DNA]</scope>
    <source>
        <strain evidence="8 9">DSM 13688</strain>
    </source>
</reference>
<feature type="transmembrane region" description="Helical" evidence="6">
    <location>
        <begin position="98"/>
        <end position="118"/>
    </location>
</feature>
<evidence type="ECO:0000256" key="2">
    <source>
        <dbReference type="ARBA" id="ARBA00022475"/>
    </source>
</evidence>
<evidence type="ECO:0000313" key="8">
    <source>
        <dbReference type="EMBL" id="MBT1070348.1"/>
    </source>
</evidence>
<organism evidence="8 9">
    <name type="scientific">Pelotalea chapellei</name>
    <dbReference type="NCBI Taxonomy" id="44671"/>
    <lineage>
        <taxon>Bacteria</taxon>
        <taxon>Pseudomonadati</taxon>
        <taxon>Thermodesulfobacteriota</taxon>
        <taxon>Desulfuromonadia</taxon>
        <taxon>Geobacterales</taxon>
        <taxon>Geobacteraceae</taxon>
        <taxon>Pelotalea</taxon>
    </lineage>
</organism>
<evidence type="ECO:0000313" key="9">
    <source>
        <dbReference type="Proteomes" id="UP000784128"/>
    </source>
</evidence>
<dbReference type="PANTHER" id="PTHR34187">
    <property type="entry name" value="FGR18P"/>
    <property type="match status" value="1"/>
</dbReference>
<accession>A0ABS5U3V1</accession>
<dbReference type="PANTHER" id="PTHR34187:SF2">
    <property type="entry name" value="DUF202 DOMAIN-CONTAINING PROTEIN"/>
    <property type="match status" value="1"/>
</dbReference>
<comment type="subcellular location">
    <subcellularLocation>
        <location evidence="1">Cell membrane</location>
        <topology evidence="1">Multi-pass membrane protein</topology>
    </subcellularLocation>
</comment>
<keyword evidence="2" id="KW-1003">Cell membrane</keyword>
<evidence type="ECO:0000256" key="5">
    <source>
        <dbReference type="ARBA" id="ARBA00023136"/>
    </source>
</evidence>
<evidence type="ECO:0000256" key="6">
    <source>
        <dbReference type="SAM" id="Phobius"/>
    </source>
</evidence>
<dbReference type="InterPro" id="IPR003807">
    <property type="entry name" value="DUF202"/>
</dbReference>
<dbReference type="EMBL" id="JAHDYS010000001">
    <property type="protein sequence ID" value="MBT1070348.1"/>
    <property type="molecule type" value="Genomic_DNA"/>
</dbReference>
<feature type="domain" description="DUF202" evidence="7">
    <location>
        <begin position="7"/>
        <end position="85"/>
    </location>
</feature>
<keyword evidence="9" id="KW-1185">Reference proteome</keyword>
<dbReference type="InterPro" id="IPR052053">
    <property type="entry name" value="IM_YidH-like"/>
</dbReference>
<dbReference type="RefSeq" id="WP_214296053.1">
    <property type="nucleotide sequence ID" value="NZ_JAHDYS010000001.1"/>
</dbReference>
<proteinExistence type="predicted"/>
<comment type="caution">
    <text evidence="8">The sequence shown here is derived from an EMBL/GenBank/DDBJ whole genome shotgun (WGS) entry which is preliminary data.</text>
</comment>